<evidence type="ECO:0000259" key="3">
    <source>
        <dbReference type="SMART" id="SM00967"/>
    </source>
</evidence>
<dbReference type="InterPro" id="IPR013123">
    <property type="entry name" value="SpoU_subst-bd"/>
</dbReference>
<dbReference type="PANTHER" id="PTHR46429:SF1">
    <property type="entry name" value="23S RRNA (GUANOSINE-2'-O-)-METHYLTRANSFERASE RLMB"/>
    <property type="match status" value="1"/>
</dbReference>
<dbReference type="SUPFAM" id="SSF55315">
    <property type="entry name" value="L30e-like"/>
    <property type="match status" value="1"/>
</dbReference>
<dbReference type="InterPro" id="IPR029026">
    <property type="entry name" value="tRNA_m1G_MTases_N"/>
</dbReference>
<dbReference type="Gene3D" id="3.30.1330.30">
    <property type="match status" value="1"/>
</dbReference>
<dbReference type="GO" id="GO:0005829">
    <property type="term" value="C:cytosol"/>
    <property type="evidence" value="ECO:0007669"/>
    <property type="project" value="TreeGrafter"/>
</dbReference>
<sequence>MSHIDDAAPLLPGLKPVLELLSSDPQHIDCVFCKKGLRGPEALAVQALCRERGVRFTLVDAVALDRLCRPIHGGDRAGGGRTPVAHQGVVARLTAAVFCELPELLAAAAEAPLPLIVALDQVQDPGNVGTLCRTLYALGGAGLLLPRHNSAYLGPAARRAAAGALERLPVARATNLARALDSAEEAGFAVYGAGVGPGSTDAFAAPLRLPAVLVLGNEDKGLRPGVLKRCSTVLRIPLARPFDSLNVAQAGAILLGLTAARRHMAGGAFLPTQN</sequence>
<name>A0A1G7N3J6_9BACT</name>
<evidence type="ECO:0000313" key="4">
    <source>
        <dbReference type="EMBL" id="SDF67919.1"/>
    </source>
</evidence>
<protein>
    <submittedName>
        <fullName evidence="4">23S rRNA (Guanosine2251-2'-O)-methyltransferase</fullName>
    </submittedName>
</protein>
<dbReference type="Pfam" id="PF00588">
    <property type="entry name" value="SpoU_methylase"/>
    <property type="match status" value="1"/>
</dbReference>
<keyword evidence="2 4" id="KW-0808">Transferase</keyword>
<keyword evidence="5" id="KW-1185">Reference proteome</keyword>
<dbReference type="GO" id="GO:0006396">
    <property type="term" value="P:RNA processing"/>
    <property type="evidence" value="ECO:0007669"/>
    <property type="project" value="InterPro"/>
</dbReference>
<feature type="domain" description="RNA 2-O ribose methyltransferase substrate binding" evidence="3">
    <location>
        <begin position="10"/>
        <end position="99"/>
    </location>
</feature>
<dbReference type="CDD" id="cd18103">
    <property type="entry name" value="SpoU-like_RlmB"/>
    <property type="match status" value="1"/>
</dbReference>
<dbReference type="InterPro" id="IPR001537">
    <property type="entry name" value="SpoU_MeTrfase"/>
</dbReference>
<gene>
    <name evidence="4" type="ORF">SAMN05192586_11066</name>
</gene>
<dbReference type="Proteomes" id="UP000199355">
    <property type="component" value="Unassembled WGS sequence"/>
</dbReference>
<dbReference type="Gene3D" id="3.40.1280.10">
    <property type="match status" value="1"/>
</dbReference>
<dbReference type="Pfam" id="PF08032">
    <property type="entry name" value="SpoU_sub_bind"/>
    <property type="match status" value="1"/>
</dbReference>
<evidence type="ECO:0000313" key="5">
    <source>
        <dbReference type="Proteomes" id="UP000199355"/>
    </source>
</evidence>
<dbReference type="InterPro" id="IPR029028">
    <property type="entry name" value="Alpha/beta_knot_MTases"/>
</dbReference>
<evidence type="ECO:0000256" key="1">
    <source>
        <dbReference type="ARBA" id="ARBA00022603"/>
    </source>
</evidence>
<dbReference type="InterPro" id="IPR004441">
    <property type="entry name" value="rRNA_MeTrfase_TrmH"/>
</dbReference>
<keyword evidence="1 4" id="KW-0489">Methyltransferase</keyword>
<organism evidence="4 5">
    <name type="scientific">Desulfovibrio legallii</name>
    <dbReference type="NCBI Taxonomy" id="571438"/>
    <lineage>
        <taxon>Bacteria</taxon>
        <taxon>Pseudomonadati</taxon>
        <taxon>Thermodesulfobacteriota</taxon>
        <taxon>Desulfovibrionia</taxon>
        <taxon>Desulfovibrionales</taxon>
        <taxon>Desulfovibrionaceae</taxon>
        <taxon>Desulfovibrio</taxon>
    </lineage>
</organism>
<dbReference type="PANTHER" id="PTHR46429">
    <property type="entry name" value="23S RRNA (GUANOSINE-2'-O-)-METHYLTRANSFERASE RLMB"/>
    <property type="match status" value="1"/>
</dbReference>
<dbReference type="InterPro" id="IPR029064">
    <property type="entry name" value="Ribosomal_eL30-like_sf"/>
</dbReference>
<dbReference type="RefSeq" id="WP_092153889.1">
    <property type="nucleotide sequence ID" value="NZ_FNBX01000010.1"/>
</dbReference>
<dbReference type="STRING" id="571438.SAMN05192586_11066"/>
<dbReference type="GO" id="GO:0008173">
    <property type="term" value="F:RNA methyltransferase activity"/>
    <property type="evidence" value="ECO:0007669"/>
    <property type="project" value="InterPro"/>
</dbReference>
<dbReference type="GO" id="GO:0003723">
    <property type="term" value="F:RNA binding"/>
    <property type="evidence" value="ECO:0007669"/>
    <property type="project" value="InterPro"/>
</dbReference>
<dbReference type="EMBL" id="FNBX01000010">
    <property type="protein sequence ID" value="SDF67919.1"/>
    <property type="molecule type" value="Genomic_DNA"/>
</dbReference>
<reference evidence="5" key="1">
    <citation type="submission" date="2016-10" db="EMBL/GenBank/DDBJ databases">
        <authorList>
            <person name="Varghese N."/>
            <person name="Submissions S."/>
        </authorList>
    </citation>
    <scope>NUCLEOTIDE SEQUENCE [LARGE SCALE GENOMIC DNA]</scope>
    <source>
        <strain evidence="5">KHC7</strain>
    </source>
</reference>
<dbReference type="GO" id="GO:0032259">
    <property type="term" value="P:methylation"/>
    <property type="evidence" value="ECO:0007669"/>
    <property type="project" value="UniProtKB-KW"/>
</dbReference>
<dbReference type="AlphaFoldDB" id="A0A1G7N3J6"/>
<dbReference type="SUPFAM" id="SSF75217">
    <property type="entry name" value="alpha/beta knot"/>
    <property type="match status" value="1"/>
</dbReference>
<accession>A0A1G7N3J6</accession>
<evidence type="ECO:0000256" key="2">
    <source>
        <dbReference type="ARBA" id="ARBA00022679"/>
    </source>
</evidence>
<dbReference type="SMART" id="SM00967">
    <property type="entry name" value="SpoU_sub_bind"/>
    <property type="match status" value="1"/>
</dbReference>
<dbReference type="OrthoDB" id="9785673at2"/>
<proteinExistence type="predicted"/>